<sequence>MNKLFGFALFFAGLMLAVGAGANFRYFEASRDVNVAIVSDDTELIDLTPLQPYVYMNNGKMTVEISSNHPQYPGYGAGLSPDSIYVFEEMFEVSNELWENADEDYPICVTLKADEGGGVKLFAGSFDNPTAGPAETIKVTVYHGSPVKIGMIFNTTGQGLGGQQIQIDINAVAGECTQ</sequence>
<dbReference type="EMBL" id="CP010835">
    <property type="protein sequence ID" value="AMM53386.1"/>
    <property type="molecule type" value="Genomic_DNA"/>
</dbReference>
<reference evidence="2" key="1">
    <citation type="submission" date="2015-02" db="EMBL/GenBank/DDBJ databases">
        <title>Pyrococcus kukulkanii sp. nov., a novel hyperthermophilic archaeon isolated from a deep-sea hydrothermal vent at the Guaymas Basin.</title>
        <authorList>
            <person name="Oger P.M."/>
            <person name="Callac N."/>
            <person name="Jebbar M."/>
            <person name="Godfroy A."/>
        </authorList>
    </citation>
    <scope>NUCLEOTIDE SEQUENCE [LARGE SCALE GENOMIC DNA]</scope>
    <source>
        <strain evidence="2">NCB100</strain>
    </source>
</reference>
<dbReference type="Pfam" id="PF06510">
    <property type="entry name" value="DUF1102"/>
    <property type="match status" value="1"/>
</dbReference>
<evidence type="ECO:0000313" key="2">
    <source>
        <dbReference type="Proteomes" id="UP000070587"/>
    </source>
</evidence>
<dbReference type="AlphaFoldDB" id="A0A127B9R8"/>
<evidence type="ECO:0008006" key="3">
    <source>
        <dbReference type="Google" id="ProtNLM"/>
    </source>
</evidence>
<name>A0A127B9R8_9EURY</name>
<accession>A0A127B9R8</accession>
<protein>
    <recommendedName>
        <fullName evidence="3">DUF1102 domain-containing protein</fullName>
    </recommendedName>
</protein>
<gene>
    <name evidence="1" type="ORF">TQ32_01925</name>
</gene>
<dbReference type="KEGG" id="pyc:TQ32_01925"/>
<dbReference type="InterPro" id="IPR009482">
    <property type="entry name" value="DUF1102"/>
</dbReference>
<dbReference type="GeneID" id="28490550"/>
<proteinExistence type="predicted"/>
<organism evidence="1 2">
    <name type="scientific">Pyrococcus kukulkanii</name>
    <dbReference type="NCBI Taxonomy" id="1609559"/>
    <lineage>
        <taxon>Archaea</taxon>
        <taxon>Methanobacteriati</taxon>
        <taxon>Methanobacteriota</taxon>
        <taxon>Thermococci</taxon>
        <taxon>Thermococcales</taxon>
        <taxon>Thermococcaceae</taxon>
        <taxon>Pyrococcus</taxon>
    </lineage>
</organism>
<dbReference type="PATRIC" id="fig|1609559.3.peg.391"/>
<reference evidence="1 2" key="2">
    <citation type="journal article" date="2016" name="Int. J. Syst. Evol. Microbiol.">
        <title>Pyrococcus kukulkanii sp. nov., a hyperthermophilic, piezophilic archaeon isolated from a deep-sea hydrothermal vent.</title>
        <authorList>
            <person name="Callac N."/>
            <person name="Oger P."/>
            <person name="Lesongeur F."/>
            <person name="Rattray J.E."/>
            <person name="Vannier P."/>
            <person name="Michoud G."/>
            <person name="Beauverger M."/>
            <person name="Gayet N."/>
            <person name="Rouxel O."/>
            <person name="Jebbar M."/>
            <person name="Godfroy A."/>
        </authorList>
    </citation>
    <scope>NUCLEOTIDE SEQUENCE [LARGE SCALE GENOMIC DNA]</scope>
    <source>
        <strain evidence="1 2">NCB100</strain>
    </source>
</reference>
<dbReference type="RefSeq" id="WP_068320484.1">
    <property type="nucleotide sequence ID" value="NZ_CP010835.1"/>
</dbReference>
<dbReference type="Proteomes" id="UP000070587">
    <property type="component" value="Chromosome"/>
</dbReference>
<evidence type="ECO:0000313" key="1">
    <source>
        <dbReference type="EMBL" id="AMM53386.1"/>
    </source>
</evidence>
<dbReference type="OrthoDB" id="85476at2157"/>
<dbReference type="STRING" id="1609559.TQ32_01925"/>